<gene>
    <name evidence="1" type="ORF">IX84_02735</name>
</gene>
<evidence type="ECO:0000313" key="2">
    <source>
        <dbReference type="Proteomes" id="UP000029736"/>
    </source>
</evidence>
<dbReference type="STRING" id="1524460.IX84_02735"/>
<protein>
    <submittedName>
        <fullName evidence="1">Uncharacterized protein</fullName>
    </submittedName>
</protein>
<organism evidence="1 2">
    <name type="scientific">Phaeodactylibacter xiamenensis</name>
    <dbReference type="NCBI Taxonomy" id="1524460"/>
    <lineage>
        <taxon>Bacteria</taxon>
        <taxon>Pseudomonadati</taxon>
        <taxon>Bacteroidota</taxon>
        <taxon>Saprospiria</taxon>
        <taxon>Saprospirales</taxon>
        <taxon>Haliscomenobacteraceae</taxon>
        <taxon>Phaeodactylibacter</taxon>
    </lineage>
</organism>
<dbReference type="RefSeq" id="WP_044216335.1">
    <property type="nucleotide sequence ID" value="NZ_JBKAGJ010000047.1"/>
</dbReference>
<accession>A0A098SAX7</accession>
<dbReference type="OrthoDB" id="1493120at2"/>
<sequence>MIADKEQRPTAEELQLKSDEQTLFISGRIWHELYPKADPGLFLEALRREIDLSKYGEGIAKFYFTFVIMEELSPNFSNWVGSDYYPEKASIDIGIRLPYQDVVDGDEKAVIKLMEKALLEGIDTIAEHKQEFIAPFDYRAFKNDVEAIFENPDWY</sequence>
<dbReference type="Proteomes" id="UP000029736">
    <property type="component" value="Unassembled WGS sequence"/>
</dbReference>
<comment type="caution">
    <text evidence="1">The sequence shown here is derived from an EMBL/GenBank/DDBJ whole genome shotgun (WGS) entry which is preliminary data.</text>
</comment>
<proteinExistence type="predicted"/>
<dbReference type="AlphaFoldDB" id="A0A098SAX7"/>
<name>A0A098SAX7_9BACT</name>
<evidence type="ECO:0000313" key="1">
    <source>
        <dbReference type="EMBL" id="KGE89270.1"/>
    </source>
</evidence>
<keyword evidence="2" id="KW-1185">Reference proteome</keyword>
<reference evidence="1 2" key="1">
    <citation type="journal article" date="2014" name="Int. J. Syst. Evol. Microbiol.">
        <title>Phaeodactylibacter xiamenensis gen. nov., sp. nov., a member of the family Saprospiraceae isolated from the marine alga Phaeodactylum tricornutum.</title>
        <authorList>
            <person name="Chen Z.Jr."/>
            <person name="Lei X."/>
            <person name="Lai Q."/>
            <person name="Li Y."/>
            <person name="Zhang B."/>
            <person name="Zhang J."/>
            <person name="Zhang H."/>
            <person name="Yang L."/>
            <person name="Zheng W."/>
            <person name="Tian Y."/>
            <person name="Yu Z."/>
            <person name="Xu H.Jr."/>
            <person name="Zheng T."/>
        </authorList>
    </citation>
    <scope>NUCLEOTIDE SEQUENCE [LARGE SCALE GENOMIC DNA]</scope>
    <source>
        <strain evidence="1 2">KD52</strain>
    </source>
</reference>
<dbReference type="EMBL" id="JPOS01000010">
    <property type="protein sequence ID" value="KGE89270.1"/>
    <property type="molecule type" value="Genomic_DNA"/>
</dbReference>